<name>A0A918GCH5_9ACTN</name>
<reference evidence="2" key="2">
    <citation type="submission" date="2020-09" db="EMBL/GenBank/DDBJ databases">
        <authorList>
            <person name="Sun Q."/>
            <person name="Ohkuma M."/>
        </authorList>
    </citation>
    <scope>NUCLEOTIDE SEQUENCE</scope>
    <source>
        <strain evidence="2">JCM 4386</strain>
    </source>
</reference>
<proteinExistence type="predicted"/>
<keyword evidence="3" id="KW-1185">Reference proteome</keyword>
<evidence type="ECO:0000256" key="1">
    <source>
        <dbReference type="SAM" id="MobiDB-lite"/>
    </source>
</evidence>
<accession>A0A918GCH5</accession>
<reference evidence="2" key="1">
    <citation type="journal article" date="2014" name="Int. J. Syst. Evol. Microbiol.">
        <title>Complete genome sequence of Corynebacterium casei LMG S-19264T (=DSM 44701T), isolated from a smear-ripened cheese.</title>
        <authorList>
            <consortium name="US DOE Joint Genome Institute (JGI-PGF)"/>
            <person name="Walter F."/>
            <person name="Albersmeier A."/>
            <person name="Kalinowski J."/>
            <person name="Ruckert C."/>
        </authorList>
    </citation>
    <scope>NUCLEOTIDE SEQUENCE</scope>
    <source>
        <strain evidence="2">JCM 4386</strain>
    </source>
</reference>
<dbReference type="EMBL" id="BMTL01000055">
    <property type="protein sequence ID" value="GGS28342.1"/>
    <property type="molecule type" value="Genomic_DNA"/>
</dbReference>
<organism evidence="2 3">
    <name type="scientific">Streptomyces humidus</name>
    <dbReference type="NCBI Taxonomy" id="52259"/>
    <lineage>
        <taxon>Bacteria</taxon>
        <taxon>Bacillati</taxon>
        <taxon>Actinomycetota</taxon>
        <taxon>Actinomycetes</taxon>
        <taxon>Kitasatosporales</taxon>
        <taxon>Streptomycetaceae</taxon>
        <taxon>Streptomyces</taxon>
    </lineage>
</organism>
<evidence type="ECO:0000313" key="2">
    <source>
        <dbReference type="EMBL" id="GGS28342.1"/>
    </source>
</evidence>
<dbReference type="AlphaFoldDB" id="A0A918GCH5"/>
<sequence length="79" mass="8039">MPGEGIGRAARADHPVVAALPSQHAVKNDLSGFAARKEEASTPTRGSRGEPPGPGAAGRRFRHPGTACRGAGQAPSDRT</sequence>
<comment type="caution">
    <text evidence="2">The sequence shown here is derived from an EMBL/GenBank/DDBJ whole genome shotgun (WGS) entry which is preliminary data.</text>
</comment>
<evidence type="ECO:0000313" key="3">
    <source>
        <dbReference type="Proteomes" id="UP000606194"/>
    </source>
</evidence>
<gene>
    <name evidence="2" type="ORF">GCM10010269_78770</name>
</gene>
<protein>
    <submittedName>
        <fullName evidence="2">Uncharacterized protein</fullName>
    </submittedName>
</protein>
<feature type="region of interest" description="Disordered" evidence="1">
    <location>
        <begin position="28"/>
        <end position="79"/>
    </location>
</feature>
<dbReference type="Proteomes" id="UP000606194">
    <property type="component" value="Unassembled WGS sequence"/>
</dbReference>